<evidence type="ECO:0000256" key="5">
    <source>
        <dbReference type="SAM" id="MobiDB-lite"/>
    </source>
</evidence>
<feature type="compositionally biased region" description="Basic and acidic residues" evidence="5">
    <location>
        <begin position="1328"/>
        <end position="1338"/>
    </location>
</feature>
<dbReference type="EnsemblMetazoa" id="SCAU004517-RA">
    <property type="protein sequence ID" value="SCAU004517-PA"/>
    <property type="gene ID" value="SCAU004517"/>
</dbReference>
<feature type="compositionally biased region" description="Acidic residues" evidence="5">
    <location>
        <begin position="1315"/>
        <end position="1325"/>
    </location>
</feature>
<dbReference type="Proteomes" id="UP000095300">
    <property type="component" value="Unassembled WGS sequence"/>
</dbReference>
<accession>A0A1I8P3H5</accession>
<evidence type="ECO:0000313" key="9">
    <source>
        <dbReference type="Proteomes" id="UP000095300"/>
    </source>
</evidence>
<feature type="domain" description="Timeless N-terminal" evidence="6">
    <location>
        <begin position="22"/>
        <end position="281"/>
    </location>
</feature>
<feature type="compositionally biased region" description="Basic and acidic residues" evidence="5">
    <location>
        <begin position="1243"/>
        <end position="1266"/>
    </location>
</feature>
<keyword evidence="3" id="KW-0539">Nucleus</keyword>
<dbReference type="STRING" id="35570.A0A1I8P3H5"/>
<dbReference type="InterPro" id="IPR044998">
    <property type="entry name" value="Timeless"/>
</dbReference>
<dbReference type="GO" id="GO:0003677">
    <property type="term" value="F:DNA binding"/>
    <property type="evidence" value="ECO:0007669"/>
    <property type="project" value="TreeGrafter"/>
</dbReference>
<feature type="compositionally biased region" description="Basic and acidic residues" evidence="5">
    <location>
        <begin position="1280"/>
        <end position="1292"/>
    </location>
</feature>
<proteinExistence type="inferred from homology"/>
<feature type="region of interest" description="Disordered" evidence="5">
    <location>
        <begin position="1105"/>
        <end position="1142"/>
    </location>
</feature>
<feature type="compositionally biased region" description="Basic and acidic residues" evidence="5">
    <location>
        <begin position="242"/>
        <end position="256"/>
    </location>
</feature>
<feature type="compositionally biased region" description="Basic residues" evidence="5">
    <location>
        <begin position="978"/>
        <end position="991"/>
    </location>
</feature>
<evidence type="ECO:0000256" key="2">
    <source>
        <dbReference type="ARBA" id="ARBA00008174"/>
    </source>
</evidence>
<reference evidence="8" key="1">
    <citation type="submission" date="2020-05" db="UniProtKB">
        <authorList>
            <consortium name="EnsemblMetazoa"/>
        </authorList>
    </citation>
    <scope>IDENTIFICATION</scope>
    <source>
        <strain evidence="8">USDA</strain>
    </source>
</reference>
<sequence length="1437" mass="166243">MSVLLADIDATCAALGYSDGQRYQAEPDAMQGLKHLIWILRRDLDNHEYRRHLGHAKVLQTDLVSMLPEYINDDEFSDVLIRLLVILTNPTLLLYRDGPPKDNHGRKVFMELIDILQGYKNAFTRDKIWAALFGKLKTSLEIDWALRSEEQSLLIERILVLMRNVLQVPANPEAECRADNDASVHDQVIWALHQSGILDLVLFIISSPDEHQFHLHCLEILCLLYREQTAESLADASMQRSVSEKQRDEQELLAARRREKQRTSAKPPPGRHSRFGGTYVIRNLKSVSDRDIICHQPLERVTSIDFDREKQQQKRSFRHIREEAQVKRRSAFSVRLCLREYCIEVLRSAYNTLVRQVRRVLERNSSSTSHDDSYLLWAIRFFMEFNRLSDMKLELVSESLSVQCFHWVLTRMQHHMDMIVSDKKQARPWAKRLHVALQTFRELLQSMLALQKLKDDNAGALFDMLLNNVCYVLEYRETILHLLMNYNETHSTKAYLRDVVETANIYIKMMEKFCKDSVVVQDKKRTVKRSSKKTKKPEKSKQETEEELSNKWAEMADEMSQLLATELQIPEDEQPIPFDSASDVPIDDQKEDCMIRIHKMLRTGKLDHAIALMRAAREVWPDNDVFGAMSAAPEDELLLMREIFMHNITTVDPTDEDDENSEPSDDEENEEVEDDRVVEKTFKFDDFAKRLVNPKIVRACVVVLADWEQIPTKSLKAAVTILHRIAYGCSCPAMLYQAKLFRIFQEVMNAGRDAHHEELRRLAVFVVRKFVETAPNNPKIYAELLFYKTIKEANELESGYCDAYESGTKGTWTEEQEAELRFLFEENQRNPETDKDVIDWILDNILDKTRTRRGILKKLKEMDLKFKAPTKKSTANAQSGKNLWRSEEDEELRSLYDQYRIEDDCLQRILDEFEGRRTKQQIIKRMLQIHIIADKSEILPQKLRKRQKSKKTASEENAEEEFMEEPILGGGSGPAKAKPARKPSKAQKRKVVRTPLDVGTVRALLAQINADKYQESIDWLKECIDDAAEDVDEPGDEDDGVPLVPLQEQQKEAMEDEHFKKVLVALGIQPPVLGMETYWRIPTYLNSADLKLRAKIVGGEEIEIDVDGIDDDDDEDNNGSEENDSDIEGSNTQNGEESEEDYLETLGMAKERHKLDNLENFRDHQREKLKNLMFSKSDEETEERVPLQGKKKPKTKKAPKEKEKLPESEDEDPELVNEIQKKLNKKKRNYDLSSDEEASDTDDTFKIPEEKEVMKPNTEDLFDQLKAKRASSKIKLSDMVIDKKGTDKTKPAEDEDDDTDLNFNSEDYRKRLLELGDEDDDEDGGTYDAKDKEKEKTLTNRSRRANVIESDDDDDDDTIKSIKGQSDDKDAATGKRRRSFADDYEPSGHDSANEDDDDVQFLARKKHSPAEQATAETDEKPAKRRRLAIIEDDDDDY</sequence>
<dbReference type="InterPro" id="IPR006906">
    <property type="entry name" value="Timeless_N"/>
</dbReference>
<dbReference type="GO" id="GO:0009649">
    <property type="term" value="P:entrainment of circadian clock"/>
    <property type="evidence" value="ECO:0007669"/>
    <property type="project" value="TreeGrafter"/>
</dbReference>
<feature type="compositionally biased region" description="Acidic residues" evidence="5">
    <location>
        <begin position="653"/>
        <end position="674"/>
    </location>
</feature>
<dbReference type="Pfam" id="PF05029">
    <property type="entry name" value="TIMELESS_C"/>
    <property type="match status" value="1"/>
</dbReference>
<evidence type="ECO:0000259" key="6">
    <source>
        <dbReference type="Pfam" id="PF04821"/>
    </source>
</evidence>
<evidence type="ECO:0000259" key="7">
    <source>
        <dbReference type="Pfam" id="PF05029"/>
    </source>
</evidence>
<keyword evidence="9" id="KW-1185">Reference proteome</keyword>
<dbReference type="GO" id="GO:0048511">
    <property type="term" value="P:rhythmic process"/>
    <property type="evidence" value="ECO:0007669"/>
    <property type="project" value="UniProtKB-KW"/>
</dbReference>
<dbReference type="InterPro" id="IPR007725">
    <property type="entry name" value="TIMELESS_C"/>
</dbReference>
<feature type="compositionally biased region" description="Acidic residues" evidence="5">
    <location>
        <begin position="1105"/>
        <end position="1127"/>
    </location>
</feature>
<protein>
    <recommendedName>
        <fullName evidence="10">Timeless N-terminal domain-containing protein</fullName>
    </recommendedName>
</protein>
<feature type="compositionally biased region" description="Basic residues" evidence="5">
    <location>
        <begin position="525"/>
        <end position="536"/>
    </location>
</feature>
<dbReference type="GO" id="GO:0000076">
    <property type="term" value="P:DNA replication checkpoint signaling"/>
    <property type="evidence" value="ECO:0007669"/>
    <property type="project" value="TreeGrafter"/>
</dbReference>
<dbReference type="GO" id="GO:0043111">
    <property type="term" value="P:replication fork arrest"/>
    <property type="evidence" value="ECO:0007669"/>
    <property type="project" value="TreeGrafter"/>
</dbReference>
<dbReference type="Pfam" id="PF26019">
    <property type="entry name" value="HTH_TIMELESS"/>
    <property type="match status" value="2"/>
</dbReference>
<dbReference type="PANTHER" id="PTHR22940:SF4">
    <property type="entry name" value="PROTEIN TIMELESS HOMOLOG"/>
    <property type="match status" value="1"/>
</dbReference>
<dbReference type="PANTHER" id="PTHR22940">
    <property type="entry name" value="TIMEOUT/TIMELESS-2"/>
    <property type="match status" value="1"/>
</dbReference>
<dbReference type="VEuPathDB" id="VectorBase:SCAU004517"/>
<evidence type="ECO:0000256" key="4">
    <source>
        <dbReference type="ARBA" id="ARBA00023306"/>
    </source>
</evidence>
<dbReference type="GO" id="GO:0031298">
    <property type="term" value="C:replication fork protection complex"/>
    <property type="evidence" value="ECO:0007669"/>
    <property type="project" value="TreeGrafter"/>
</dbReference>
<dbReference type="Pfam" id="PF04821">
    <property type="entry name" value="TIMELESS"/>
    <property type="match status" value="1"/>
</dbReference>
<keyword evidence="4" id="KW-0131">Cell cycle</keyword>
<feature type="domain" description="Timeless C-terminal" evidence="7">
    <location>
        <begin position="1006"/>
        <end position="1091"/>
    </location>
</feature>
<feature type="region of interest" description="Disordered" evidence="5">
    <location>
        <begin position="943"/>
        <end position="991"/>
    </location>
</feature>
<feature type="compositionally biased region" description="Basic and acidic residues" evidence="5">
    <location>
        <begin position="1198"/>
        <end position="1207"/>
    </location>
</feature>
<feature type="compositionally biased region" description="Acidic residues" evidence="5">
    <location>
        <begin position="1233"/>
        <end position="1242"/>
    </location>
</feature>
<feature type="region of interest" description="Disordered" evidence="5">
    <location>
        <begin position="236"/>
        <end position="275"/>
    </location>
</feature>
<comment type="similarity">
    <text evidence="2">Belongs to the timeless family.</text>
</comment>
<dbReference type="OrthoDB" id="310853at2759"/>
<gene>
    <name evidence="8" type="primary">106082285</name>
</gene>
<comment type="subcellular location">
    <subcellularLocation>
        <location evidence="1">Nucleus</location>
    </subcellularLocation>
</comment>
<name>A0A1I8P3H5_STOCA</name>
<evidence type="ECO:0000313" key="8">
    <source>
        <dbReference type="EnsemblMetazoa" id="SCAU004517-PA"/>
    </source>
</evidence>
<evidence type="ECO:0000256" key="3">
    <source>
        <dbReference type="ARBA" id="ARBA00023242"/>
    </source>
</evidence>
<organism evidence="8 9">
    <name type="scientific">Stomoxys calcitrans</name>
    <name type="common">Stable fly</name>
    <name type="synonym">Conops calcitrans</name>
    <dbReference type="NCBI Taxonomy" id="35570"/>
    <lineage>
        <taxon>Eukaryota</taxon>
        <taxon>Metazoa</taxon>
        <taxon>Ecdysozoa</taxon>
        <taxon>Arthropoda</taxon>
        <taxon>Hexapoda</taxon>
        <taxon>Insecta</taxon>
        <taxon>Pterygota</taxon>
        <taxon>Neoptera</taxon>
        <taxon>Endopterygota</taxon>
        <taxon>Diptera</taxon>
        <taxon>Brachycera</taxon>
        <taxon>Muscomorpha</taxon>
        <taxon>Muscoidea</taxon>
        <taxon>Muscidae</taxon>
        <taxon>Stomoxys</taxon>
    </lineage>
</organism>
<feature type="region of interest" description="Disordered" evidence="5">
    <location>
        <begin position="525"/>
        <end position="548"/>
    </location>
</feature>
<feature type="region of interest" description="Disordered" evidence="5">
    <location>
        <begin position="649"/>
        <end position="675"/>
    </location>
</feature>
<feature type="region of interest" description="Disordered" evidence="5">
    <location>
        <begin position="1171"/>
        <end position="1437"/>
    </location>
</feature>
<evidence type="ECO:0008006" key="10">
    <source>
        <dbReference type="Google" id="ProtNLM"/>
    </source>
</evidence>
<evidence type="ECO:0000256" key="1">
    <source>
        <dbReference type="ARBA" id="ARBA00004123"/>
    </source>
</evidence>
<dbReference type="GO" id="GO:0006281">
    <property type="term" value="P:DNA repair"/>
    <property type="evidence" value="ECO:0007669"/>
    <property type="project" value="TreeGrafter"/>
</dbReference>